<sequence length="514" mass="56306">MAGMATCRVLAARWRLALAKQRLSMRAADPSGPAGLLNTSLHHCRHSRCSADGIRAASLRHTAYCRPLSARASASADQKTVQMQVDDSKRRRRGLQSHNQGFSSPQNGQPGSPSTPSNADSNGASAHAKQQADVQDRLEAIGSHNRAAHQNSATSAQPQQQSGSQSKKADSSQSSSTSRRPTEQSRAPREAPHLPPHLFTPRGPASHASHAGKGAGIVQAPETPASRASKAAAEQLTARLPPPEVGDLGERAEGVIQIGTSGVRIPLYGRTMQSIQEALQGEALGTSFEGRTSAAEDALDLADNQSGRAPRQREFDWSGSTNYMRMHRKSQEQRAEWLARRTSGSTERVLMTLSDGESVSVLPLWIAVWQTLKGGLARLHESNVPLSEEVVEHLEAELEPFCYTAGLTYDGCDELVGHWRNFFIGVVGAVDAQEEDVLWPNQVIHSKRTLYNCRNGWDIARFLADATPEDVDAHLFNLRRLQQERKYNAGWCYHHLRARWGEDVLREYGFSVTE</sequence>
<comment type="caution">
    <text evidence="2">The sequence shown here is derived from an EMBL/GenBank/DDBJ whole genome shotgun (WGS) entry which is preliminary data.</text>
</comment>
<feature type="compositionally biased region" description="Low complexity" evidence="1">
    <location>
        <begin position="103"/>
        <end position="118"/>
    </location>
</feature>
<feature type="compositionally biased region" description="Polar residues" evidence="1">
    <location>
        <begin position="75"/>
        <end position="85"/>
    </location>
</feature>
<evidence type="ECO:0000256" key="1">
    <source>
        <dbReference type="SAM" id="MobiDB-lite"/>
    </source>
</evidence>
<dbReference type="AlphaFoldDB" id="A0AAV1I8N3"/>
<dbReference type="EMBL" id="CAUYUE010000006">
    <property type="protein sequence ID" value="CAK0781871.1"/>
    <property type="molecule type" value="Genomic_DNA"/>
</dbReference>
<reference evidence="2 3" key="1">
    <citation type="submission" date="2023-10" db="EMBL/GenBank/DDBJ databases">
        <authorList>
            <person name="Maclean D."/>
            <person name="Macfadyen A."/>
        </authorList>
    </citation>
    <scope>NUCLEOTIDE SEQUENCE [LARGE SCALE GENOMIC DNA]</scope>
</reference>
<evidence type="ECO:0000313" key="2">
    <source>
        <dbReference type="EMBL" id="CAK0781871.1"/>
    </source>
</evidence>
<dbReference type="Proteomes" id="UP001314263">
    <property type="component" value="Unassembled WGS sequence"/>
</dbReference>
<feature type="compositionally biased region" description="Basic and acidic residues" evidence="1">
    <location>
        <begin position="180"/>
        <end position="192"/>
    </location>
</feature>
<organism evidence="2 3">
    <name type="scientific">Coccomyxa viridis</name>
    <dbReference type="NCBI Taxonomy" id="1274662"/>
    <lineage>
        <taxon>Eukaryota</taxon>
        <taxon>Viridiplantae</taxon>
        <taxon>Chlorophyta</taxon>
        <taxon>core chlorophytes</taxon>
        <taxon>Trebouxiophyceae</taxon>
        <taxon>Trebouxiophyceae incertae sedis</taxon>
        <taxon>Coccomyxaceae</taxon>
        <taxon>Coccomyxa</taxon>
    </lineage>
</organism>
<proteinExistence type="predicted"/>
<accession>A0AAV1I8N3</accession>
<protein>
    <submittedName>
        <fullName evidence="2">Uncharacterized protein</fullName>
    </submittedName>
</protein>
<keyword evidence="3" id="KW-1185">Reference proteome</keyword>
<feature type="region of interest" description="Disordered" evidence="1">
    <location>
        <begin position="70"/>
        <end position="215"/>
    </location>
</feature>
<feature type="compositionally biased region" description="Low complexity" evidence="1">
    <location>
        <begin position="152"/>
        <end position="179"/>
    </location>
</feature>
<gene>
    <name evidence="2" type="ORF">CVIRNUC_005492</name>
</gene>
<evidence type="ECO:0000313" key="3">
    <source>
        <dbReference type="Proteomes" id="UP001314263"/>
    </source>
</evidence>
<feature type="compositionally biased region" description="Low complexity" evidence="1">
    <location>
        <begin position="203"/>
        <end position="212"/>
    </location>
</feature>
<name>A0AAV1I8N3_9CHLO</name>